<evidence type="ECO:0000259" key="8">
    <source>
        <dbReference type="PROSITE" id="PS50004"/>
    </source>
</evidence>
<gene>
    <name evidence="9" type="ORF">C2E21_4947</name>
</gene>
<evidence type="ECO:0000256" key="2">
    <source>
        <dbReference type="ARBA" id="ARBA00022692"/>
    </source>
</evidence>
<evidence type="ECO:0000256" key="5">
    <source>
        <dbReference type="ARBA" id="ARBA00023136"/>
    </source>
</evidence>
<feature type="compositionally biased region" description="Low complexity" evidence="6">
    <location>
        <begin position="357"/>
        <end position="367"/>
    </location>
</feature>
<sequence length="1456" mass="155051">MGRAEHKHGSDAGSPKAPKKSLFRRLFTKGIRQRSAGRLVVDGEGSPSHSSTATPSALATPHGAPATFVTPPSSPPAAAASSPATSDAAPASANGGAAAASPGGAVSGSAPRSLMVQVIAARRLRAADSNGLSDPYCLVKVGANQASTKTELKTLEPRWNETMAFGPGDLEEAEAEGRPYVALRVFDWDLVSADDFLGQAELPFADVDPSHSGPGGEPRWLPLYGWKGSGKTAKKVDAGEICVQAWFEAGGGERPGGSALSTLCCQPGTRKQVPLVVHSSQGSLYEEPLMVCLAVTLERIEGMHVPLAAQAASASKSAAAEAGFSPAFSRTSAISRNSFNPGGASTGKKPALGGLLGRVLPGRSRSSNGRRLDRNLSIRSTTSDDMLAGEDAGDEYGGLPFGYHEDAEPAFEGDGDDLDDSRRLSRMSPVGGLERPSPPPHPLLAARAAAAAAAAGSPSRLAAVGEEAPLADSAADSSLSGMRCYVRLVLGRQKHTSFIKKERLNGTVNLQQTFVFAAPLPLRDRELRIEVYRTASSTQRGRLISIANVWLHDLLPPGLSRNLEAVRRRTVELEGVLKNQAGGRARLRCTLVDTDGRRAMYQTPFLDGDLAEDVGDEDAGSEQGSGRSSQDEPRAMVQRLQSTTEGLTPAELRQKALMTEKSFIAWQGSRPKQLQDMASSLLPVASDLAQQSWRRVSRLFSASEAETSGESSDAADGGPAATAAAVPPALPAPAGRLELTVDTVTLASAAASGDVFVVLKCGPHWGRSKVLPLAGNTAACGWQLSLPVLDPAAVLTLAVFQQSRGGKAKGRPGFLPASAVQVVGKLRVRLSCLWPNTQHSASLPLLGERAKGAQVVGAISLSLQACYASNKALFKGYTAPALPKAAYVHGVDDKAHQGALARESRRIVLRWLDSANPPISGPVALTVLDAEREAFAMSRARLNMRRIQMALVGVRRFKRRFDDIKTWKEPQHSVAAMLGICFFCFLPRLAIPALLAWLVVSTLAAQPDNAGMPAPMQQDPPGIEPENESLETGTANPVAALRAKLDRLQRVGLTVQNVLDGVACVMERFGALLSWQDPSATLGVCIALSAVAALIFLLGLSTVLAFVLCFVIRPPALRTPTPPLPAVVFGKLPTRSDVTASPPAAAGRQRRLIAHAKPGETPEQALERRMRESQQVEERVIYVTNRREWEAEVAKAGDKLLVLEIQSQIVCQSGFEEEPELQWKEDRKRAMEPCSGLKHTFARTARECKDVVFLSLEADSEEGQELCDMLGVDTLPSLQFWKGGEKVWEHKGVVRLQEDLGEGVLYYGDTAGNNIKASQYVTELSNDEDLAAFITSQPDRVLTVVNVSLLSAAPCVHIFPAVLALATNFQGYAAFARLLGDDQPELLKKLDVTQVPTFIFYRNGEEVGRHVGSSRGDLIGQILAQQAKLGIQPPPPPNAAAGAQRRPMRRGRVTRG</sequence>
<dbReference type="Pfam" id="PF00168">
    <property type="entry name" value="C2"/>
    <property type="match status" value="2"/>
</dbReference>
<dbReference type="SMART" id="SM00239">
    <property type="entry name" value="C2"/>
    <property type="match status" value="1"/>
</dbReference>
<feature type="domain" description="C2" evidence="8">
    <location>
        <begin position="94"/>
        <end position="221"/>
    </location>
</feature>
<evidence type="ECO:0000256" key="6">
    <source>
        <dbReference type="SAM" id="MobiDB-lite"/>
    </source>
</evidence>
<feature type="compositionally biased region" description="Low complexity" evidence="6">
    <location>
        <begin position="46"/>
        <end position="109"/>
    </location>
</feature>
<dbReference type="EMBL" id="LHPG02000009">
    <property type="protein sequence ID" value="PRW56265.1"/>
    <property type="molecule type" value="Genomic_DNA"/>
</dbReference>
<feature type="transmembrane region" description="Helical" evidence="7">
    <location>
        <begin position="1080"/>
        <end position="1112"/>
    </location>
</feature>
<evidence type="ECO:0000256" key="4">
    <source>
        <dbReference type="ARBA" id="ARBA00022989"/>
    </source>
</evidence>
<dbReference type="GO" id="GO:0016020">
    <property type="term" value="C:membrane"/>
    <property type="evidence" value="ECO:0007669"/>
    <property type="project" value="UniProtKB-SubCell"/>
</dbReference>
<keyword evidence="2 7" id="KW-0812">Transmembrane</keyword>
<reference evidence="9 10" key="1">
    <citation type="journal article" date="2018" name="Plant J.">
        <title>Genome sequences of Chlorella sorokiniana UTEX 1602 and Micractinium conductrix SAG 241.80: implications to maltose excretion by a green alga.</title>
        <authorList>
            <person name="Arriola M.B."/>
            <person name="Velmurugan N."/>
            <person name="Zhang Y."/>
            <person name="Plunkett M.H."/>
            <person name="Hondzo H."/>
            <person name="Barney B.M."/>
        </authorList>
    </citation>
    <scope>NUCLEOTIDE SEQUENCE [LARGE SCALE GENOMIC DNA]</scope>
    <source>
        <strain evidence="10">UTEX 1602</strain>
    </source>
</reference>
<dbReference type="PANTHER" id="PTHR31425">
    <property type="entry name" value="PHOSPHORIBOSYLANTHRANILATE TRANSFERASE ISOFORM 1"/>
    <property type="match status" value="1"/>
</dbReference>
<dbReference type="Gene3D" id="2.60.40.150">
    <property type="entry name" value="C2 domain"/>
    <property type="match status" value="1"/>
</dbReference>
<feature type="compositionally biased region" description="Basic residues" evidence="6">
    <location>
        <begin position="1446"/>
        <end position="1456"/>
    </location>
</feature>
<dbReference type="STRING" id="3076.A0A2P6TQF5"/>
<evidence type="ECO:0000256" key="7">
    <source>
        <dbReference type="SAM" id="Phobius"/>
    </source>
</evidence>
<keyword evidence="5 7" id="KW-0472">Membrane</keyword>
<comment type="caution">
    <text evidence="9">The sequence shown here is derived from an EMBL/GenBank/DDBJ whole genome shotgun (WGS) entry which is preliminary data.</text>
</comment>
<protein>
    <submittedName>
        <fullName evidence="9">Thioredoxin chloroplastic</fullName>
    </submittedName>
</protein>
<dbReference type="Gene3D" id="3.40.30.10">
    <property type="entry name" value="Glutaredoxin"/>
    <property type="match status" value="2"/>
</dbReference>
<dbReference type="InterPro" id="IPR047259">
    <property type="entry name" value="QUIRKY-like"/>
</dbReference>
<dbReference type="CDD" id="cd00030">
    <property type="entry name" value="C2"/>
    <property type="match status" value="1"/>
</dbReference>
<keyword evidence="3" id="KW-0677">Repeat</keyword>
<dbReference type="SUPFAM" id="SSF52833">
    <property type="entry name" value="Thioredoxin-like"/>
    <property type="match status" value="2"/>
</dbReference>
<feature type="region of interest" description="Disordered" evidence="6">
    <location>
        <begin position="607"/>
        <end position="648"/>
    </location>
</feature>
<feature type="compositionally biased region" description="Basic residues" evidence="6">
    <location>
        <begin position="17"/>
        <end position="27"/>
    </location>
</feature>
<dbReference type="Pfam" id="PF08372">
    <property type="entry name" value="PRT_C"/>
    <property type="match status" value="1"/>
</dbReference>
<dbReference type="InterPro" id="IPR013766">
    <property type="entry name" value="Thioredoxin_domain"/>
</dbReference>
<keyword evidence="4 7" id="KW-1133">Transmembrane helix</keyword>
<feature type="region of interest" description="Disordered" evidence="6">
    <location>
        <begin position="1429"/>
        <end position="1456"/>
    </location>
</feature>
<accession>A0A2P6TQF5</accession>
<organism evidence="9 10">
    <name type="scientific">Chlorella sorokiniana</name>
    <name type="common">Freshwater green alga</name>
    <dbReference type="NCBI Taxonomy" id="3076"/>
    <lineage>
        <taxon>Eukaryota</taxon>
        <taxon>Viridiplantae</taxon>
        <taxon>Chlorophyta</taxon>
        <taxon>core chlorophytes</taxon>
        <taxon>Trebouxiophyceae</taxon>
        <taxon>Chlorellales</taxon>
        <taxon>Chlorellaceae</taxon>
        <taxon>Chlorella clade</taxon>
        <taxon>Chlorella</taxon>
    </lineage>
</organism>
<keyword evidence="10" id="KW-1185">Reference proteome</keyword>
<dbReference type="InterPro" id="IPR036249">
    <property type="entry name" value="Thioredoxin-like_sf"/>
</dbReference>
<dbReference type="InterPro" id="IPR035892">
    <property type="entry name" value="C2_domain_sf"/>
</dbReference>
<evidence type="ECO:0000256" key="3">
    <source>
        <dbReference type="ARBA" id="ARBA00022737"/>
    </source>
</evidence>
<dbReference type="Proteomes" id="UP000239899">
    <property type="component" value="Unassembled WGS sequence"/>
</dbReference>
<evidence type="ECO:0000313" key="10">
    <source>
        <dbReference type="Proteomes" id="UP000239899"/>
    </source>
</evidence>
<dbReference type="SUPFAM" id="SSF49562">
    <property type="entry name" value="C2 domain (Calcium/lipid-binding domain, CaLB)"/>
    <property type="match status" value="1"/>
</dbReference>
<feature type="region of interest" description="Disordered" evidence="6">
    <location>
        <begin position="1"/>
        <end position="109"/>
    </location>
</feature>
<dbReference type="PROSITE" id="PS50004">
    <property type="entry name" value="C2"/>
    <property type="match status" value="1"/>
</dbReference>
<comment type="subcellular location">
    <subcellularLocation>
        <location evidence="1">Membrane</location>
        <topology evidence="1">Multi-pass membrane protein</topology>
    </subcellularLocation>
</comment>
<dbReference type="OrthoDB" id="511350at2759"/>
<dbReference type="PANTHER" id="PTHR31425:SF50">
    <property type="entry name" value="FT-INTERACTING PROTEIN 3-RELATED"/>
    <property type="match status" value="1"/>
</dbReference>
<dbReference type="InterPro" id="IPR013583">
    <property type="entry name" value="MCTP_C"/>
</dbReference>
<feature type="region of interest" description="Disordered" evidence="6">
    <location>
        <begin position="339"/>
        <end position="442"/>
    </location>
</feature>
<dbReference type="InterPro" id="IPR000008">
    <property type="entry name" value="C2_dom"/>
</dbReference>
<evidence type="ECO:0000313" key="9">
    <source>
        <dbReference type="EMBL" id="PRW56265.1"/>
    </source>
</evidence>
<feature type="region of interest" description="Disordered" evidence="6">
    <location>
        <begin position="704"/>
        <end position="727"/>
    </location>
</feature>
<evidence type="ECO:0000256" key="1">
    <source>
        <dbReference type="ARBA" id="ARBA00004141"/>
    </source>
</evidence>
<dbReference type="Pfam" id="PF00085">
    <property type="entry name" value="Thioredoxin"/>
    <property type="match status" value="1"/>
</dbReference>
<feature type="region of interest" description="Disordered" evidence="6">
    <location>
        <begin position="1010"/>
        <end position="1030"/>
    </location>
</feature>
<name>A0A2P6TQF5_CHLSO</name>
<feature type="compositionally biased region" description="Acidic residues" evidence="6">
    <location>
        <begin position="408"/>
        <end position="419"/>
    </location>
</feature>
<proteinExistence type="predicted"/>
<feature type="compositionally biased region" description="Acidic residues" evidence="6">
    <location>
        <begin position="609"/>
        <end position="620"/>
    </location>
</feature>